<gene>
    <name evidence="1" type="ORF">E5358_12295</name>
</gene>
<evidence type="ECO:0000313" key="1">
    <source>
        <dbReference type="EMBL" id="TGX80657.1"/>
    </source>
</evidence>
<reference evidence="1" key="1">
    <citation type="submission" date="2019-04" db="EMBL/GenBank/DDBJ databases">
        <title>Microbes associate with the intestines of laboratory mice.</title>
        <authorList>
            <person name="Navarre W."/>
            <person name="Wong E."/>
            <person name="Huang K."/>
            <person name="Tropini C."/>
            <person name="Ng K."/>
            <person name="Yu B."/>
        </authorList>
    </citation>
    <scope>NUCLEOTIDE SEQUENCE</scope>
    <source>
        <strain evidence="1">NM73_A23</strain>
    </source>
</reference>
<accession>A0AC61QMW1</accession>
<dbReference type="EMBL" id="SRZC01000023">
    <property type="protein sequence ID" value="TGX80657.1"/>
    <property type="molecule type" value="Genomic_DNA"/>
</dbReference>
<protein>
    <submittedName>
        <fullName evidence="1">NUDIX domain-containing protein</fullName>
    </submittedName>
</protein>
<name>A0AC61QMW1_9BACT</name>
<keyword evidence="2" id="KW-1185">Reference proteome</keyword>
<dbReference type="Proteomes" id="UP000308886">
    <property type="component" value="Unassembled WGS sequence"/>
</dbReference>
<comment type="caution">
    <text evidence="1">The sequence shown here is derived from an EMBL/GenBank/DDBJ whole genome shotgun (WGS) entry which is preliminary data.</text>
</comment>
<sequence length="221" mass="25390">MIDHYKEYSLAYISVDCIVFGFDNGKLKMLLGRRQINPGRGEWALYGGFVSATENLENAAERVLTSLTGLKNIFMRQVGAYGAVNRDPESRVISVAYCALINVKDYDEELRKQYGLEWVSLEEIPPLFSDHSNMVEDALVMLRRRISNEPICFSLLPELFTLTQLQNVFEAIVGKEIDKRNFRKRAKQSNVIEETNIIDKLTSKRGAVMYRYNGNETDFRL</sequence>
<evidence type="ECO:0000313" key="2">
    <source>
        <dbReference type="Proteomes" id="UP000308886"/>
    </source>
</evidence>
<organism evidence="1 2">
    <name type="scientific">Palleniella muris</name>
    <dbReference type="NCBI Taxonomy" id="3038145"/>
    <lineage>
        <taxon>Bacteria</taxon>
        <taxon>Pseudomonadati</taxon>
        <taxon>Bacteroidota</taxon>
        <taxon>Bacteroidia</taxon>
        <taxon>Bacteroidales</taxon>
        <taxon>Prevotellaceae</taxon>
        <taxon>Palleniella</taxon>
    </lineage>
</organism>
<proteinExistence type="predicted"/>